<dbReference type="AlphaFoldDB" id="A0A0M2KHM7"/>
<dbReference type="EMBL" id="JXNU01000003">
    <property type="protein sequence ID" value="KKF36486.1"/>
    <property type="molecule type" value="Genomic_DNA"/>
</dbReference>
<comment type="similarity">
    <text evidence="2">Belongs to the thioredoxin family. DsbA subfamily.</text>
</comment>
<reference evidence="11 14" key="2">
    <citation type="submission" date="2016-01" db="EMBL/GenBank/DDBJ databases">
        <authorList>
            <person name="Oliw E.H."/>
        </authorList>
    </citation>
    <scope>NUCLEOTIDE SEQUENCE [LARGE SCALE GENOMIC DNA]</scope>
    <source>
        <strain evidence="11 14">MDcuke</strain>
    </source>
</reference>
<keyword evidence="4 7" id="KW-0574">Periplasm</keyword>
<evidence type="ECO:0000313" key="13">
    <source>
        <dbReference type="Proteomes" id="UP000033924"/>
    </source>
</evidence>
<dbReference type="InterPro" id="IPR001853">
    <property type="entry name" value="DSBA-like_thioredoxin_dom"/>
</dbReference>
<evidence type="ECO:0000256" key="3">
    <source>
        <dbReference type="ARBA" id="ARBA00022729"/>
    </source>
</evidence>
<keyword evidence="6" id="KW-0676">Redox-active center</keyword>
<dbReference type="NCBIfam" id="NF008198">
    <property type="entry name" value="PRK10954.1"/>
    <property type="match status" value="1"/>
</dbReference>
<sequence length="209" mass="23186">MKKIFFALVGMLIVFSASAAQFTDGKEYVTLQKPVTGEPQVMEFFSFYCPHCYEFEHVWHVSDAVKKNLPANTKVTKYHVEFLGGDMGKTVTQAWAVAMALGVEDKVTAPIFDGIQKTQTITDQASLKDVFVKSAGITPEQYDAAWNSFVVKSLVAQQEKAAEDVNLRGVPAVFVNGKYMVNNDGLDTSSMDNYVQQYANVVKFLVAQK</sequence>
<evidence type="ECO:0000313" key="14">
    <source>
        <dbReference type="Proteomes" id="UP000264980"/>
    </source>
</evidence>
<feature type="chain" id="PRO_5033228053" description="Thiol:disulfide interchange protein" evidence="9">
    <location>
        <begin position="20"/>
        <end position="209"/>
    </location>
</feature>
<evidence type="ECO:0000256" key="4">
    <source>
        <dbReference type="ARBA" id="ARBA00022764"/>
    </source>
</evidence>
<evidence type="ECO:0000256" key="7">
    <source>
        <dbReference type="PIRNR" id="PIRNR001488"/>
    </source>
</evidence>
<protein>
    <recommendedName>
        <fullName evidence="7">Thiol:disulfide interchange protein</fullName>
    </recommendedName>
</protein>
<evidence type="ECO:0000259" key="10">
    <source>
        <dbReference type="PROSITE" id="PS51352"/>
    </source>
</evidence>
<dbReference type="Gene3D" id="3.40.30.10">
    <property type="entry name" value="Glutaredoxin"/>
    <property type="match status" value="1"/>
</dbReference>
<gene>
    <name evidence="11" type="ORF">AV903_20745</name>
    <name evidence="12" type="ORF">SY86_15250</name>
</gene>
<dbReference type="EMBL" id="CP013970">
    <property type="protein sequence ID" value="AXF77901.1"/>
    <property type="molecule type" value="Genomic_DNA"/>
</dbReference>
<dbReference type="Pfam" id="PF01323">
    <property type="entry name" value="DSBA"/>
    <property type="match status" value="1"/>
</dbReference>
<dbReference type="SUPFAM" id="SSF52833">
    <property type="entry name" value="Thioredoxin-like"/>
    <property type="match status" value="1"/>
</dbReference>
<dbReference type="GO" id="GO:0042597">
    <property type="term" value="C:periplasmic space"/>
    <property type="evidence" value="ECO:0007669"/>
    <property type="project" value="UniProtKB-SubCell"/>
</dbReference>
<evidence type="ECO:0000256" key="6">
    <source>
        <dbReference type="ARBA" id="ARBA00023284"/>
    </source>
</evidence>
<dbReference type="InterPro" id="IPR013766">
    <property type="entry name" value="Thioredoxin_domain"/>
</dbReference>
<dbReference type="PROSITE" id="PS51352">
    <property type="entry name" value="THIOREDOXIN_2"/>
    <property type="match status" value="1"/>
</dbReference>
<feature type="signal peptide" evidence="9">
    <location>
        <begin position="1"/>
        <end position="19"/>
    </location>
</feature>
<dbReference type="GO" id="GO:0015036">
    <property type="term" value="F:disulfide oxidoreductase activity"/>
    <property type="evidence" value="ECO:0007669"/>
    <property type="project" value="UniProtKB-ARBA"/>
</dbReference>
<dbReference type="PROSITE" id="PS00194">
    <property type="entry name" value="THIOREDOXIN_1"/>
    <property type="match status" value="1"/>
</dbReference>
<reference evidence="12 13" key="1">
    <citation type="submission" date="2015-01" db="EMBL/GenBank/DDBJ databases">
        <title>Erwinia tracheiphila.</title>
        <authorList>
            <person name="Shapiro L.R."/>
        </authorList>
    </citation>
    <scope>NUCLEOTIDE SEQUENCE [LARGE SCALE GENOMIC DNA]</scope>
    <source>
        <strain evidence="12 13">BuffGH</strain>
    </source>
</reference>
<keyword evidence="5 7" id="KW-1015">Disulfide bond</keyword>
<dbReference type="STRING" id="65700.SY86_15250"/>
<dbReference type="InterPro" id="IPR023205">
    <property type="entry name" value="DsbA/DsbL"/>
</dbReference>
<feature type="disulfide bond" description="Redox-active" evidence="8">
    <location>
        <begin position="49"/>
        <end position="52"/>
    </location>
</feature>
<evidence type="ECO:0000256" key="9">
    <source>
        <dbReference type="SAM" id="SignalP"/>
    </source>
</evidence>
<organism evidence="12 13">
    <name type="scientific">Erwinia tracheiphila</name>
    <dbReference type="NCBI Taxonomy" id="65700"/>
    <lineage>
        <taxon>Bacteria</taxon>
        <taxon>Pseudomonadati</taxon>
        <taxon>Pseudomonadota</taxon>
        <taxon>Gammaproteobacteria</taxon>
        <taxon>Enterobacterales</taxon>
        <taxon>Erwiniaceae</taxon>
        <taxon>Erwinia</taxon>
    </lineage>
</organism>
<dbReference type="Proteomes" id="UP000033924">
    <property type="component" value="Unassembled WGS sequence"/>
</dbReference>
<feature type="domain" description="Thioredoxin" evidence="10">
    <location>
        <begin position="6"/>
        <end position="200"/>
    </location>
</feature>
<dbReference type="PATRIC" id="fig|65700.7.peg.3831"/>
<keyword evidence="3 9" id="KW-0732">Signal</keyword>
<evidence type="ECO:0000313" key="12">
    <source>
        <dbReference type="EMBL" id="KKF36486.1"/>
    </source>
</evidence>
<evidence type="ECO:0000256" key="2">
    <source>
        <dbReference type="ARBA" id="ARBA00005791"/>
    </source>
</evidence>
<evidence type="ECO:0000256" key="1">
    <source>
        <dbReference type="ARBA" id="ARBA00004418"/>
    </source>
</evidence>
<dbReference type="InterPro" id="IPR036249">
    <property type="entry name" value="Thioredoxin-like_sf"/>
</dbReference>
<evidence type="ECO:0000256" key="8">
    <source>
        <dbReference type="PIRSR" id="PIRSR001488-1"/>
    </source>
</evidence>
<evidence type="ECO:0000313" key="11">
    <source>
        <dbReference type="EMBL" id="AXF77901.1"/>
    </source>
</evidence>
<keyword evidence="13" id="KW-1185">Reference proteome</keyword>
<dbReference type="InterPro" id="IPR050824">
    <property type="entry name" value="Thiol_disulfide_DsbA"/>
</dbReference>
<dbReference type="PANTHER" id="PTHR35891:SF2">
    <property type="entry name" value="THIOL:DISULFIDE INTERCHANGE PROTEIN DSBA"/>
    <property type="match status" value="1"/>
</dbReference>
<dbReference type="PANTHER" id="PTHR35891">
    <property type="entry name" value="THIOL:DISULFIDE INTERCHANGE PROTEIN DSBA"/>
    <property type="match status" value="1"/>
</dbReference>
<accession>A0A0M2KHM7</accession>
<proteinExistence type="inferred from homology"/>
<evidence type="ECO:0000256" key="5">
    <source>
        <dbReference type="ARBA" id="ARBA00023157"/>
    </source>
</evidence>
<dbReference type="InterPro" id="IPR017937">
    <property type="entry name" value="Thioredoxin_CS"/>
</dbReference>
<comment type="subcellular location">
    <subcellularLocation>
        <location evidence="1 7">Periplasm</location>
    </subcellularLocation>
</comment>
<name>A0A0M2KHM7_9GAMM</name>
<dbReference type="CDD" id="cd03019">
    <property type="entry name" value="DsbA_DsbA"/>
    <property type="match status" value="1"/>
</dbReference>
<dbReference type="PIRSF" id="PIRSF001488">
    <property type="entry name" value="Tdi_protein"/>
    <property type="match status" value="1"/>
</dbReference>
<dbReference type="Proteomes" id="UP000264980">
    <property type="component" value="Chromosome"/>
</dbReference>
<dbReference type="RefSeq" id="WP_016192283.1">
    <property type="nucleotide sequence ID" value="NZ_CP013970.1"/>
</dbReference>